<keyword evidence="2" id="KW-0645">Protease</keyword>
<sequence length="300" mass="33428">MDVKLFEEPFHWQKWDNKYDGTVLKTANANRRIGLRTPMQELFGIRCRASPDGVSPMQVNLDDLLDALAENIPPDAHSVMMLLDQDMYEGDGDVFCAGRAYGGSRIAAVSLFRDQPSCAPRDDGHGWPSSHCAAYVDGLCLDGSKPPAKKAKLPPMRHQESGGPLRAAVEAATIRLERGIPPEAPTAQWLARVVVTTTHELCHCLGLDHCVYFACAMQGCGSVEEAQRQPPYACPVCLEKIAATIGEGLVDGWDDEAMGKSVRERYVKESQKEDVWQWEIFRAFTRNEFWAKIVRSPREH</sequence>
<dbReference type="InterPro" id="IPR024079">
    <property type="entry name" value="MetalloPept_cat_dom_sf"/>
</dbReference>
<keyword evidence="6 7" id="KW-0482">Metalloprotease</keyword>
<proteinExistence type="predicted"/>
<dbReference type="AlphaFoldDB" id="A0A9P8QE63"/>
<keyword evidence="4" id="KW-0378">Hydrolase</keyword>
<dbReference type="Proteomes" id="UP000827724">
    <property type="component" value="Unassembled WGS sequence"/>
</dbReference>
<dbReference type="OrthoDB" id="2365600at2759"/>
<dbReference type="SUPFAM" id="SSF55486">
    <property type="entry name" value="Metalloproteases ('zincins'), catalytic domain"/>
    <property type="match status" value="1"/>
</dbReference>
<accession>A0A9P8QE63</accession>
<comment type="cofactor">
    <cofactor evidence="1">
        <name>Zn(2+)</name>
        <dbReference type="ChEBI" id="CHEBI:29105"/>
    </cofactor>
</comment>
<name>A0A9P8QE63_9HYPO</name>
<dbReference type="GO" id="GO:0046872">
    <property type="term" value="F:metal ion binding"/>
    <property type="evidence" value="ECO:0007669"/>
    <property type="project" value="UniProtKB-KW"/>
</dbReference>
<keyword evidence="3" id="KW-0479">Metal-binding</keyword>
<protein>
    <submittedName>
        <fullName evidence="7">Metalloprotease</fullName>
    </submittedName>
</protein>
<dbReference type="Gene3D" id="3.40.390.10">
    <property type="entry name" value="Collagenase (Catalytic Domain)"/>
    <property type="match status" value="1"/>
</dbReference>
<evidence type="ECO:0000256" key="6">
    <source>
        <dbReference type="ARBA" id="ARBA00023049"/>
    </source>
</evidence>
<comment type="caution">
    <text evidence="7">The sequence shown here is derived from an EMBL/GenBank/DDBJ whole genome shotgun (WGS) entry which is preliminary data.</text>
</comment>
<evidence type="ECO:0000256" key="1">
    <source>
        <dbReference type="ARBA" id="ARBA00001947"/>
    </source>
</evidence>
<dbReference type="CDD" id="cd11375">
    <property type="entry name" value="Peptidase_M54"/>
    <property type="match status" value="1"/>
</dbReference>
<organism evidence="7 8">
    <name type="scientific">Trichoderma cornu-damae</name>
    <dbReference type="NCBI Taxonomy" id="654480"/>
    <lineage>
        <taxon>Eukaryota</taxon>
        <taxon>Fungi</taxon>
        <taxon>Dikarya</taxon>
        <taxon>Ascomycota</taxon>
        <taxon>Pezizomycotina</taxon>
        <taxon>Sordariomycetes</taxon>
        <taxon>Hypocreomycetidae</taxon>
        <taxon>Hypocreales</taxon>
        <taxon>Hypocreaceae</taxon>
        <taxon>Trichoderma</taxon>
    </lineage>
</organism>
<evidence type="ECO:0000313" key="7">
    <source>
        <dbReference type="EMBL" id="KAH6603785.1"/>
    </source>
</evidence>
<dbReference type="Pfam" id="PF07998">
    <property type="entry name" value="Peptidase_M54"/>
    <property type="match status" value="1"/>
</dbReference>
<keyword evidence="5" id="KW-0862">Zinc</keyword>
<dbReference type="GO" id="GO:0008237">
    <property type="term" value="F:metallopeptidase activity"/>
    <property type="evidence" value="ECO:0007669"/>
    <property type="project" value="UniProtKB-KW"/>
</dbReference>
<evidence type="ECO:0000256" key="3">
    <source>
        <dbReference type="ARBA" id="ARBA00022723"/>
    </source>
</evidence>
<dbReference type="PANTHER" id="PTHR15910:SF1">
    <property type="entry name" value="ARCHAEMETZINCIN-2"/>
    <property type="match status" value="1"/>
</dbReference>
<evidence type="ECO:0000256" key="2">
    <source>
        <dbReference type="ARBA" id="ARBA00022670"/>
    </source>
</evidence>
<gene>
    <name evidence="7" type="ORF">Trco_007231</name>
</gene>
<keyword evidence="8" id="KW-1185">Reference proteome</keyword>
<evidence type="ECO:0000256" key="4">
    <source>
        <dbReference type="ARBA" id="ARBA00022801"/>
    </source>
</evidence>
<dbReference type="InterPro" id="IPR012962">
    <property type="entry name" value="Pept_M54_archaemetzincn"/>
</dbReference>
<dbReference type="GO" id="GO:0006508">
    <property type="term" value="P:proteolysis"/>
    <property type="evidence" value="ECO:0007669"/>
    <property type="project" value="UniProtKB-KW"/>
</dbReference>
<evidence type="ECO:0000313" key="8">
    <source>
        <dbReference type="Proteomes" id="UP000827724"/>
    </source>
</evidence>
<evidence type="ECO:0000256" key="5">
    <source>
        <dbReference type="ARBA" id="ARBA00022833"/>
    </source>
</evidence>
<reference evidence="7" key="1">
    <citation type="submission" date="2021-08" db="EMBL/GenBank/DDBJ databases">
        <title>Chromosome-Level Trichoderma cornu-damae using Hi-C Data.</title>
        <authorList>
            <person name="Kim C.S."/>
        </authorList>
    </citation>
    <scope>NUCLEOTIDE SEQUENCE</scope>
    <source>
        <strain evidence="7">KA19-0412C</strain>
    </source>
</reference>
<dbReference type="PANTHER" id="PTHR15910">
    <property type="entry name" value="ARCHAEMETZINCIN"/>
    <property type="match status" value="1"/>
</dbReference>
<dbReference type="EMBL" id="JAIWOZ010000006">
    <property type="protein sequence ID" value="KAH6603785.1"/>
    <property type="molecule type" value="Genomic_DNA"/>
</dbReference>